<organism evidence="8 9">
    <name type="scientific">Streptomyces albidocamelliae</name>
    <dbReference type="NCBI Taxonomy" id="2981135"/>
    <lineage>
        <taxon>Bacteria</taxon>
        <taxon>Bacillati</taxon>
        <taxon>Actinomycetota</taxon>
        <taxon>Actinomycetes</taxon>
        <taxon>Kitasatosporales</taxon>
        <taxon>Streptomycetaceae</taxon>
        <taxon>Streptomyces</taxon>
    </lineage>
</organism>
<geneLocation type="plasmid" evidence="8 9">
    <name>punmamed3</name>
</geneLocation>
<dbReference type="InterPro" id="IPR012340">
    <property type="entry name" value="NA-bd_OB-fold"/>
</dbReference>
<dbReference type="InterPro" id="IPR012310">
    <property type="entry name" value="DNA_ligase_ATP-dep_cent"/>
</dbReference>
<accession>A0ABY6F1M2</accession>
<dbReference type="InterPro" id="IPR012309">
    <property type="entry name" value="DNA_ligase_ATP-dep_C"/>
</dbReference>
<evidence type="ECO:0000256" key="5">
    <source>
        <dbReference type="SAM" id="MobiDB-lite"/>
    </source>
</evidence>
<evidence type="ECO:0000256" key="3">
    <source>
        <dbReference type="ARBA" id="ARBA00022598"/>
    </source>
</evidence>
<dbReference type="EC" id="6.5.1.1" evidence="2"/>
<reference evidence="8" key="1">
    <citation type="submission" date="2022-10" db="EMBL/GenBank/DDBJ databases">
        <authorList>
            <person name="Mo P."/>
        </authorList>
    </citation>
    <scope>NUCLEOTIDE SEQUENCE</scope>
    <source>
        <strain evidence="8">HUAS 14-6</strain>
        <plasmid evidence="8">punmamed3</plasmid>
    </source>
</reference>
<sequence>MLTVAVDSPELPAGWAAEPKWDGFRAGVSVDAGTVVLRSRRGAQMGPAFPEIVAGTSQLPDQTALDGELIVWDWEQGRLSFEQLQNRLHRRGAAAVRAADRWPAQFVAFDLLRMSGTDTTAWPYIRRRAALEELFTTRGLLAPWALCPSTTEPALVREWLTWGSVRIEGVVFKRLDSPYRPAARSWRKYKTRETTEAAVGAVTGPLTAPSTLLLGRYDTAGHLQYVGRTTTLARTTASAAAALLTPASNGHPWAGWTFSAGWGSRQLLDVTLVRPDLVVEVGVDVARDAGGRWRHPARFHRTRPDLQPGDIERLSSPLD</sequence>
<comment type="similarity">
    <text evidence="1">Belongs to the ATP-dependent DNA ligase family.</text>
</comment>
<name>A0ABY6F1M2_9ACTN</name>
<dbReference type="EMBL" id="CP106797">
    <property type="protein sequence ID" value="UXY40506.1"/>
    <property type="molecule type" value="Genomic_DNA"/>
</dbReference>
<dbReference type="InterPro" id="IPR044117">
    <property type="entry name" value="OBF_LigC-like"/>
</dbReference>
<feature type="domain" description="ATP-dependent DNA ligase family profile" evidence="6">
    <location>
        <begin position="13"/>
        <end position="190"/>
    </location>
</feature>
<evidence type="ECO:0000313" key="8">
    <source>
        <dbReference type="EMBL" id="UXY40506.1"/>
    </source>
</evidence>
<feature type="domain" description="DNA ligase ATP-dependent C-terminal" evidence="7">
    <location>
        <begin position="210"/>
        <end position="305"/>
    </location>
</feature>
<dbReference type="InterPro" id="IPR044119">
    <property type="entry name" value="Adenylation_LigC-like"/>
</dbReference>
<dbReference type="Pfam" id="PF04679">
    <property type="entry name" value="DNA_ligase_A_C"/>
    <property type="match status" value="1"/>
</dbReference>
<dbReference type="InterPro" id="IPR050191">
    <property type="entry name" value="ATP-dep_DNA_ligase"/>
</dbReference>
<dbReference type="CDD" id="cd07905">
    <property type="entry name" value="Adenylation_DNA_ligase_LigC"/>
    <property type="match status" value="1"/>
</dbReference>
<dbReference type="SUPFAM" id="SSF56091">
    <property type="entry name" value="DNA ligase/mRNA capping enzyme, catalytic domain"/>
    <property type="match status" value="1"/>
</dbReference>
<comment type="catalytic activity">
    <reaction evidence="4">
        <text>ATP + (deoxyribonucleotide)n-3'-hydroxyl + 5'-phospho-(deoxyribonucleotide)m = (deoxyribonucleotide)n+m + AMP + diphosphate.</text>
        <dbReference type="EC" id="6.5.1.1"/>
    </reaction>
</comment>
<dbReference type="Gene3D" id="3.30.470.30">
    <property type="entry name" value="DNA ligase/mRNA capping enzyme"/>
    <property type="match status" value="1"/>
</dbReference>
<dbReference type="PANTHER" id="PTHR45674:SF4">
    <property type="entry name" value="DNA LIGASE 1"/>
    <property type="match status" value="1"/>
</dbReference>
<dbReference type="Pfam" id="PF01068">
    <property type="entry name" value="DNA_ligase_A_M"/>
    <property type="match status" value="1"/>
</dbReference>
<keyword evidence="8" id="KW-0614">Plasmid</keyword>
<protein>
    <recommendedName>
        <fullName evidence="2">DNA ligase (ATP)</fullName>
        <ecNumber evidence="2">6.5.1.1</ecNumber>
    </recommendedName>
</protein>
<keyword evidence="3 8" id="KW-0436">Ligase</keyword>
<gene>
    <name evidence="8" type="ORF">N8I86_38750</name>
</gene>
<keyword evidence="9" id="KW-1185">Reference proteome</keyword>
<dbReference type="Gene3D" id="2.40.50.140">
    <property type="entry name" value="Nucleic acid-binding proteins"/>
    <property type="match status" value="1"/>
</dbReference>
<evidence type="ECO:0000256" key="2">
    <source>
        <dbReference type="ARBA" id="ARBA00012727"/>
    </source>
</evidence>
<evidence type="ECO:0000256" key="4">
    <source>
        <dbReference type="ARBA" id="ARBA00034003"/>
    </source>
</evidence>
<dbReference type="Gene3D" id="3.30.1490.70">
    <property type="match status" value="1"/>
</dbReference>
<evidence type="ECO:0000313" key="9">
    <source>
        <dbReference type="Proteomes" id="UP001060733"/>
    </source>
</evidence>
<evidence type="ECO:0000259" key="7">
    <source>
        <dbReference type="Pfam" id="PF04679"/>
    </source>
</evidence>
<dbReference type="PANTHER" id="PTHR45674">
    <property type="entry name" value="DNA LIGASE 1/3 FAMILY MEMBER"/>
    <property type="match status" value="1"/>
</dbReference>
<feature type="region of interest" description="Disordered" evidence="5">
    <location>
        <begin position="300"/>
        <end position="319"/>
    </location>
</feature>
<dbReference type="CDD" id="cd07970">
    <property type="entry name" value="OBF_DNA_ligase_LigC"/>
    <property type="match status" value="1"/>
</dbReference>
<dbReference type="InterPro" id="IPR016059">
    <property type="entry name" value="DNA_ligase_ATP-dep_CS"/>
</dbReference>
<dbReference type="GO" id="GO:0016874">
    <property type="term" value="F:ligase activity"/>
    <property type="evidence" value="ECO:0007669"/>
    <property type="project" value="UniProtKB-KW"/>
</dbReference>
<evidence type="ECO:0000256" key="1">
    <source>
        <dbReference type="ARBA" id="ARBA00007572"/>
    </source>
</evidence>
<dbReference type="PROSITE" id="PS00697">
    <property type="entry name" value="DNA_LIGASE_A1"/>
    <property type="match status" value="1"/>
</dbReference>
<evidence type="ECO:0000259" key="6">
    <source>
        <dbReference type="Pfam" id="PF01068"/>
    </source>
</evidence>
<proteinExistence type="inferred from homology"/>
<dbReference type="RefSeq" id="WP_263280340.1">
    <property type="nucleotide sequence ID" value="NZ_CP106797.1"/>
</dbReference>
<dbReference type="Proteomes" id="UP001060733">
    <property type="component" value="Plasmid punmamed3"/>
</dbReference>